<reference evidence="1 2" key="1">
    <citation type="submission" date="2019-07" db="EMBL/GenBank/DDBJ databases">
        <title>Draft genome for Aliikangiella sp. M105.</title>
        <authorList>
            <person name="Wang G."/>
        </authorList>
    </citation>
    <scope>NUCLEOTIDE SEQUENCE [LARGE SCALE GENOMIC DNA]</scope>
    <source>
        <strain evidence="1 2">M105</strain>
    </source>
</reference>
<evidence type="ECO:0000313" key="1">
    <source>
        <dbReference type="EMBL" id="TQV84521.1"/>
    </source>
</evidence>
<gene>
    <name evidence="1" type="ORF">FLL46_23185</name>
</gene>
<dbReference type="RefSeq" id="WP_142934203.1">
    <property type="nucleotide sequence ID" value="NZ_ML660170.1"/>
</dbReference>
<dbReference type="EMBL" id="VIKS01000014">
    <property type="protein sequence ID" value="TQV84521.1"/>
    <property type="molecule type" value="Genomic_DNA"/>
</dbReference>
<dbReference type="Pfam" id="PF20549">
    <property type="entry name" value="DUF6763"/>
    <property type="match status" value="1"/>
</dbReference>
<accession>A0A545U4W4</accession>
<protein>
    <submittedName>
        <fullName evidence="1">Uncharacterized protein</fullName>
    </submittedName>
</protein>
<dbReference type="OrthoDB" id="7062948at2"/>
<sequence length="96" mass="11102">MMSGQISAEIGHWYRPFSSETLFEVVAIDYDEQSIEIQYFDGEIEELEFSGWKTLVPIETAPPEDWTGPFEIDRQDPAFNEYAMNEALMSLERKAS</sequence>
<evidence type="ECO:0000313" key="2">
    <source>
        <dbReference type="Proteomes" id="UP000315439"/>
    </source>
</evidence>
<dbReference type="AlphaFoldDB" id="A0A545U4W4"/>
<keyword evidence="2" id="KW-1185">Reference proteome</keyword>
<proteinExistence type="predicted"/>
<dbReference type="Proteomes" id="UP000315439">
    <property type="component" value="Unassembled WGS sequence"/>
</dbReference>
<comment type="caution">
    <text evidence="1">The sequence shown here is derived from an EMBL/GenBank/DDBJ whole genome shotgun (WGS) entry which is preliminary data.</text>
</comment>
<organism evidence="1 2">
    <name type="scientific">Aliikangiella coralliicola</name>
    <dbReference type="NCBI Taxonomy" id="2592383"/>
    <lineage>
        <taxon>Bacteria</taxon>
        <taxon>Pseudomonadati</taxon>
        <taxon>Pseudomonadota</taxon>
        <taxon>Gammaproteobacteria</taxon>
        <taxon>Oceanospirillales</taxon>
        <taxon>Pleioneaceae</taxon>
        <taxon>Aliikangiella</taxon>
    </lineage>
</organism>
<name>A0A545U4W4_9GAMM</name>
<dbReference type="InterPro" id="IPR046651">
    <property type="entry name" value="DUF6763"/>
</dbReference>